<name>A0A1C7MSW4_GRIFR</name>
<dbReference type="AlphaFoldDB" id="A0A1C7MSW4"/>
<keyword evidence="2" id="KW-1185">Reference proteome</keyword>
<gene>
    <name evidence="1" type="ORF">A0H81_00701</name>
</gene>
<protein>
    <submittedName>
        <fullName evidence="1">Uncharacterized protein</fullName>
    </submittedName>
</protein>
<evidence type="ECO:0000313" key="1">
    <source>
        <dbReference type="EMBL" id="OBZ79985.1"/>
    </source>
</evidence>
<dbReference type="EMBL" id="LUGG01000001">
    <property type="protein sequence ID" value="OBZ79985.1"/>
    <property type="molecule type" value="Genomic_DNA"/>
</dbReference>
<dbReference type="Proteomes" id="UP000092993">
    <property type="component" value="Unassembled WGS sequence"/>
</dbReference>
<organism evidence="1 2">
    <name type="scientific">Grifola frondosa</name>
    <name type="common">Maitake</name>
    <name type="synonym">Polyporus frondosus</name>
    <dbReference type="NCBI Taxonomy" id="5627"/>
    <lineage>
        <taxon>Eukaryota</taxon>
        <taxon>Fungi</taxon>
        <taxon>Dikarya</taxon>
        <taxon>Basidiomycota</taxon>
        <taxon>Agaricomycotina</taxon>
        <taxon>Agaricomycetes</taxon>
        <taxon>Polyporales</taxon>
        <taxon>Grifolaceae</taxon>
        <taxon>Grifola</taxon>
    </lineage>
</organism>
<comment type="caution">
    <text evidence="1">The sequence shown here is derived from an EMBL/GenBank/DDBJ whole genome shotgun (WGS) entry which is preliminary data.</text>
</comment>
<sequence length="66" mass="7367">MCITGQSGTRSEISLTSCTRTRVRTSYQRCTSYRLRMNTPIIHVLSVHQDAHTQPSAQTGTDALEI</sequence>
<evidence type="ECO:0000313" key="2">
    <source>
        <dbReference type="Proteomes" id="UP000092993"/>
    </source>
</evidence>
<accession>A0A1C7MSW4</accession>
<reference evidence="1 2" key="1">
    <citation type="submission" date="2016-03" db="EMBL/GenBank/DDBJ databases">
        <title>Whole genome sequencing of Grifola frondosa 9006-11.</title>
        <authorList>
            <person name="Min B."/>
            <person name="Park H."/>
            <person name="Kim J.-G."/>
            <person name="Cho H."/>
            <person name="Oh Y.-L."/>
            <person name="Kong W.-S."/>
            <person name="Choi I.-G."/>
        </authorList>
    </citation>
    <scope>NUCLEOTIDE SEQUENCE [LARGE SCALE GENOMIC DNA]</scope>
    <source>
        <strain evidence="1 2">9006-11</strain>
    </source>
</reference>
<proteinExistence type="predicted"/>